<protein>
    <submittedName>
        <fullName evidence="1">Uncharacterized protein</fullName>
    </submittedName>
</protein>
<dbReference type="Proteomes" id="UP000252519">
    <property type="component" value="Unassembled WGS sequence"/>
</dbReference>
<name>A0A368FLE6_ANCCA</name>
<dbReference type="STRING" id="29170.A0A368FLE6"/>
<dbReference type="AlphaFoldDB" id="A0A368FLE6"/>
<dbReference type="OrthoDB" id="5779730at2759"/>
<dbReference type="EMBL" id="JOJR01000992">
    <property type="protein sequence ID" value="RCN32996.1"/>
    <property type="molecule type" value="Genomic_DNA"/>
</dbReference>
<comment type="caution">
    <text evidence="1">The sequence shown here is derived from an EMBL/GenBank/DDBJ whole genome shotgun (WGS) entry which is preliminary data.</text>
</comment>
<sequence length="193" mass="21067">MQLQDYPQQPSDFRVPMIARQSGGRLLPLTVIATRSISGVLNSIIKENALLYDDGFKDCSAAQQVSFFVESTASRVILDITGNDVATPGAVSVLDGAGKAVPVNTRNALMNDAAALVIDFAMLSSGPAGGKWTVNIKTTSGSCFIQVRVMVSFFSMHWKKNFQRETHAYRGLPGFQMNMSRRLNSGGYIYDIY</sequence>
<reference evidence="1 2" key="1">
    <citation type="submission" date="2014-10" db="EMBL/GenBank/DDBJ databases">
        <title>Draft genome of the hookworm Ancylostoma caninum.</title>
        <authorList>
            <person name="Mitreva M."/>
        </authorList>
    </citation>
    <scope>NUCLEOTIDE SEQUENCE [LARGE SCALE GENOMIC DNA]</scope>
    <source>
        <strain evidence="1 2">Baltimore</strain>
    </source>
</reference>
<keyword evidence="2" id="KW-1185">Reference proteome</keyword>
<evidence type="ECO:0000313" key="2">
    <source>
        <dbReference type="Proteomes" id="UP000252519"/>
    </source>
</evidence>
<gene>
    <name evidence="1" type="ORF">ANCCAN_21189</name>
</gene>
<proteinExistence type="predicted"/>
<accession>A0A368FLE6</accession>
<organism evidence="1 2">
    <name type="scientific">Ancylostoma caninum</name>
    <name type="common">Dog hookworm</name>
    <dbReference type="NCBI Taxonomy" id="29170"/>
    <lineage>
        <taxon>Eukaryota</taxon>
        <taxon>Metazoa</taxon>
        <taxon>Ecdysozoa</taxon>
        <taxon>Nematoda</taxon>
        <taxon>Chromadorea</taxon>
        <taxon>Rhabditida</taxon>
        <taxon>Rhabditina</taxon>
        <taxon>Rhabditomorpha</taxon>
        <taxon>Strongyloidea</taxon>
        <taxon>Ancylostomatidae</taxon>
        <taxon>Ancylostomatinae</taxon>
        <taxon>Ancylostoma</taxon>
    </lineage>
</organism>
<evidence type="ECO:0000313" key="1">
    <source>
        <dbReference type="EMBL" id="RCN32996.1"/>
    </source>
</evidence>